<feature type="transmembrane region" description="Helical" evidence="5">
    <location>
        <begin position="386"/>
        <end position="405"/>
    </location>
</feature>
<dbReference type="EMBL" id="MU003813">
    <property type="protein sequence ID" value="KAF2719302.1"/>
    <property type="molecule type" value="Genomic_DNA"/>
</dbReference>
<feature type="transmembrane region" description="Helical" evidence="5">
    <location>
        <begin position="191"/>
        <end position="211"/>
    </location>
</feature>
<evidence type="ECO:0000256" key="2">
    <source>
        <dbReference type="ARBA" id="ARBA00022692"/>
    </source>
</evidence>
<feature type="transmembrane region" description="Helical" evidence="5">
    <location>
        <begin position="154"/>
        <end position="179"/>
    </location>
</feature>
<evidence type="ECO:0000259" key="6">
    <source>
        <dbReference type="PROSITE" id="PS50850"/>
    </source>
</evidence>
<keyword evidence="3 5" id="KW-1133">Transmembrane helix</keyword>
<proteinExistence type="predicted"/>
<dbReference type="Gene3D" id="1.20.1250.20">
    <property type="entry name" value="MFS general substrate transporter like domains"/>
    <property type="match status" value="1"/>
</dbReference>
<gene>
    <name evidence="7" type="ORF">K431DRAFT_340134</name>
</gene>
<reference evidence="7" key="1">
    <citation type="journal article" date="2020" name="Stud. Mycol.">
        <title>101 Dothideomycetes genomes: a test case for predicting lifestyles and emergence of pathogens.</title>
        <authorList>
            <person name="Haridas S."/>
            <person name="Albert R."/>
            <person name="Binder M."/>
            <person name="Bloem J."/>
            <person name="Labutti K."/>
            <person name="Salamov A."/>
            <person name="Andreopoulos B."/>
            <person name="Baker S."/>
            <person name="Barry K."/>
            <person name="Bills G."/>
            <person name="Bluhm B."/>
            <person name="Cannon C."/>
            <person name="Castanera R."/>
            <person name="Culley D."/>
            <person name="Daum C."/>
            <person name="Ezra D."/>
            <person name="Gonzalez J."/>
            <person name="Henrissat B."/>
            <person name="Kuo A."/>
            <person name="Liang C."/>
            <person name="Lipzen A."/>
            <person name="Lutzoni F."/>
            <person name="Magnuson J."/>
            <person name="Mondo S."/>
            <person name="Nolan M."/>
            <person name="Ohm R."/>
            <person name="Pangilinan J."/>
            <person name="Park H.-J."/>
            <person name="Ramirez L."/>
            <person name="Alfaro M."/>
            <person name="Sun H."/>
            <person name="Tritt A."/>
            <person name="Yoshinaga Y."/>
            <person name="Zwiers L.-H."/>
            <person name="Turgeon B."/>
            <person name="Goodwin S."/>
            <person name="Spatafora J."/>
            <person name="Crous P."/>
            <person name="Grigoriev I."/>
        </authorList>
    </citation>
    <scope>NUCLEOTIDE SEQUENCE</scope>
    <source>
        <strain evidence="7">CBS 116435</strain>
    </source>
</reference>
<feature type="domain" description="Major facilitator superfamily (MFS) profile" evidence="6">
    <location>
        <begin position="59"/>
        <end position="508"/>
    </location>
</feature>
<feature type="transmembrane region" description="Helical" evidence="5">
    <location>
        <begin position="124"/>
        <end position="148"/>
    </location>
</feature>
<comment type="subcellular location">
    <subcellularLocation>
        <location evidence="1">Membrane</location>
        <topology evidence="1">Multi-pass membrane protein</topology>
    </subcellularLocation>
</comment>
<sequence length="508" mass="54282">MYPCMYVGRHAFKMKADLKTRPLLPGTKPYLQQSTVNSVIHPTKNSARRVVENDATPEVALEDDVTTYPGRFDSNCVATIIPVMKDEFHSLNDVGWYGTAYLITSASKIVLYGKFYKHYPAKRVCLLALSIYTVGSIVCATAASSLAFMLGRAIAGLGSAGLVAGVNMESVAIAIGPLIGGAVTSASSWRATLYISIPIGAINGLMLSLFGKMPDAPDSEAYSWGQSLKELYLTGTVIFASSIVCLVLALAWAGSQYSWNNFRVILTLVPSGGLALAFALLQYFKIVTQRSIVFSSLFSFYNSVSLFVITFYLPIYFQAIKGANTLTSGAMSLPLVGGLIIAGIATGYVTTWIGCYTPSMIASCMLTSVGTGLISTLNADSSETTWIVFQLLAGLGCGLGFQPPYMAAQTVVYKSDVPVALLAVGFAQRLGNIVCLAAAQNVFSSQLLENLDAMVPQVNPKIVLDTGHIVLRAYSATLDQVFHIAVALSCLSLIGALGTEWKSVKRKK</sequence>
<dbReference type="Pfam" id="PF07690">
    <property type="entry name" value="MFS_1"/>
    <property type="match status" value="2"/>
</dbReference>
<dbReference type="Gene3D" id="1.20.1720.10">
    <property type="entry name" value="Multidrug resistance protein D"/>
    <property type="match status" value="2"/>
</dbReference>
<dbReference type="PANTHER" id="PTHR23501">
    <property type="entry name" value="MAJOR FACILITATOR SUPERFAMILY"/>
    <property type="match status" value="1"/>
</dbReference>
<feature type="transmembrane region" description="Helical" evidence="5">
    <location>
        <begin position="231"/>
        <end position="252"/>
    </location>
</feature>
<evidence type="ECO:0000313" key="7">
    <source>
        <dbReference type="EMBL" id="KAF2719302.1"/>
    </source>
</evidence>
<evidence type="ECO:0000256" key="4">
    <source>
        <dbReference type="ARBA" id="ARBA00023136"/>
    </source>
</evidence>
<protein>
    <submittedName>
        <fullName evidence="7">MFS general substrate transporter</fullName>
    </submittedName>
</protein>
<dbReference type="InterPro" id="IPR020846">
    <property type="entry name" value="MFS_dom"/>
</dbReference>
<evidence type="ECO:0000256" key="3">
    <source>
        <dbReference type="ARBA" id="ARBA00022989"/>
    </source>
</evidence>
<comment type="caution">
    <text evidence="7">The sequence shown here is derived from an EMBL/GenBank/DDBJ whole genome shotgun (WGS) entry which is preliminary data.</text>
</comment>
<dbReference type="AlphaFoldDB" id="A0A9P4Q790"/>
<feature type="transmembrane region" description="Helical" evidence="5">
    <location>
        <begin position="94"/>
        <end position="112"/>
    </location>
</feature>
<keyword evidence="8" id="KW-1185">Reference proteome</keyword>
<dbReference type="InterPro" id="IPR036259">
    <property type="entry name" value="MFS_trans_sf"/>
</dbReference>
<feature type="transmembrane region" description="Helical" evidence="5">
    <location>
        <begin position="264"/>
        <end position="284"/>
    </location>
</feature>
<dbReference type="PROSITE" id="PS50850">
    <property type="entry name" value="MFS"/>
    <property type="match status" value="1"/>
</dbReference>
<keyword evidence="4 5" id="KW-0472">Membrane</keyword>
<dbReference type="PANTHER" id="PTHR23501:SF201">
    <property type="entry name" value="MFS AFLATOXIN EFFLUX PUMP"/>
    <property type="match status" value="1"/>
</dbReference>
<dbReference type="GO" id="GO:0022857">
    <property type="term" value="F:transmembrane transporter activity"/>
    <property type="evidence" value="ECO:0007669"/>
    <property type="project" value="InterPro"/>
</dbReference>
<dbReference type="InterPro" id="IPR011701">
    <property type="entry name" value="MFS"/>
</dbReference>
<accession>A0A9P4Q790</accession>
<dbReference type="GO" id="GO:0005886">
    <property type="term" value="C:plasma membrane"/>
    <property type="evidence" value="ECO:0007669"/>
    <property type="project" value="TreeGrafter"/>
</dbReference>
<feature type="transmembrane region" description="Helical" evidence="5">
    <location>
        <begin position="481"/>
        <end position="499"/>
    </location>
</feature>
<evidence type="ECO:0000256" key="1">
    <source>
        <dbReference type="ARBA" id="ARBA00004141"/>
    </source>
</evidence>
<name>A0A9P4Q790_9PEZI</name>
<dbReference type="SUPFAM" id="SSF103473">
    <property type="entry name" value="MFS general substrate transporter"/>
    <property type="match status" value="1"/>
</dbReference>
<dbReference type="OrthoDB" id="3940175at2759"/>
<dbReference type="Proteomes" id="UP000799441">
    <property type="component" value="Unassembled WGS sequence"/>
</dbReference>
<feature type="transmembrane region" description="Helical" evidence="5">
    <location>
        <begin position="296"/>
        <end position="317"/>
    </location>
</feature>
<keyword evidence="2 5" id="KW-0812">Transmembrane</keyword>
<feature type="transmembrane region" description="Helical" evidence="5">
    <location>
        <begin position="329"/>
        <end position="354"/>
    </location>
</feature>
<evidence type="ECO:0000256" key="5">
    <source>
        <dbReference type="SAM" id="Phobius"/>
    </source>
</evidence>
<evidence type="ECO:0000313" key="8">
    <source>
        <dbReference type="Proteomes" id="UP000799441"/>
    </source>
</evidence>
<organism evidence="7 8">
    <name type="scientific">Polychaeton citri CBS 116435</name>
    <dbReference type="NCBI Taxonomy" id="1314669"/>
    <lineage>
        <taxon>Eukaryota</taxon>
        <taxon>Fungi</taxon>
        <taxon>Dikarya</taxon>
        <taxon>Ascomycota</taxon>
        <taxon>Pezizomycotina</taxon>
        <taxon>Dothideomycetes</taxon>
        <taxon>Dothideomycetidae</taxon>
        <taxon>Capnodiales</taxon>
        <taxon>Capnodiaceae</taxon>
        <taxon>Polychaeton</taxon>
    </lineage>
</organism>